<evidence type="ECO:0000313" key="1">
    <source>
        <dbReference type="EMBL" id="KNC75820.1"/>
    </source>
</evidence>
<dbReference type="Proteomes" id="UP000054560">
    <property type="component" value="Unassembled WGS sequence"/>
</dbReference>
<organism evidence="1 2">
    <name type="scientific">Sphaeroforma arctica JP610</name>
    <dbReference type="NCBI Taxonomy" id="667725"/>
    <lineage>
        <taxon>Eukaryota</taxon>
        <taxon>Ichthyosporea</taxon>
        <taxon>Ichthyophonida</taxon>
        <taxon>Sphaeroforma</taxon>
    </lineage>
</organism>
<dbReference type="GeneID" id="25912167"/>
<dbReference type="EMBL" id="KQ243409">
    <property type="protein sequence ID" value="KNC75820.1"/>
    <property type="molecule type" value="Genomic_DNA"/>
</dbReference>
<protein>
    <submittedName>
        <fullName evidence="1">Uncharacterized protein</fullName>
    </submittedName>
</protein>
<gene>
    <name evidence="1" type="ORF">SARC_11663</name>
</gene>
<evidence type="ECO:0000313" key="2">
    <source>
        <dbReference type="Proteomes" id="UP000054560"/>
    </source>
</evidence>
<dbReference type="AlphaFoldDB" id="A0A0L0FGC3"/>
<sequence length="198" mass="21634">MGQPTSNEDITDMPEDTQVAMETIAGTSISLACCGYVLEIVWVERFTTRQTPACPDCTKAFTWVDLERWAKDSATLAAFGDGFYKRYHAVVTTRRSVDSDAIAGFQLAITGLLAEQVDGTTASAQYTRTGNGCGYAGDHPTDNRHLDEGMAKAKKAQLLADDRLEKHLLGVTASVTIVREKGRGVFFIAVPLFYHSFL</sequence>
<dbReference type="RefSeq" id="XP_014149722.1">
    <property type="nucleotide sequence ID" value="XM_014294247.1"/>
</dbReference>
<feature type="non-terminal residue" evidence="1">
    <location>
        <position position="198"/>
    </location>
</feature>
<accession>A0A0L0FGC3</accession>
<reference evidence="1 2" key="1">
    <citation type="submission" date="2011-02" db="EMBL/GenBank/DDBJ databases">
        <title>The Genome Sequence of Sphaeroforma arctica JP610.</title>
        <authorList>
            <consortium name="The Broad Institute Genome Sequencing Platform"/>
            <person name="Russ C."/>
            <person name="Cuomo C."/>
            <person name="Young S.K."/>
            <person name="Zeng Q."/>
            <person name="Gargeya S."/>
            <person name="Alvarado L."/>
            <person name="Berlin A."/>
            <person name="Chapman S.B."/>
            <person name="Chen Z."/>
            <person name="Freedman E."/>
            <person name="Gellesch M."/>
            <person name="Goldberg J."/>
            <person name="Griggs A."/>
            <person name="Gujja S."/>
            <person name="Heilman E."/>
            <person name="Heiman D."/>
            <person name="Howarth C."/>
            <person name="Mehta T."/>
            <person name="Neiman D."/>
            <person name="Pearson M."/>
            <person name="Roberts A."/>
            <person name="Saif S."/>
            <person name="Shea T."/>
            <person name="Shenoy N."/>
            <person name="Sisk P."/>
            <person name="Stolte C."/>
            <person name="Sykes S."/>
            <person name="White J."/>
            <person name="Yandava C."/>
            <person name="Burger G."/>
            <person name="Gray M.W."/>
            <person name="Holland P.W.H."/>
            <person name="King N."/>
            <person name="Lang F.B.F."/>
            <person name="Roger A.J."/>
            <person name="Ruiz-Trillo I."/>
            <person name="Haas B."/>
            <person name="Nusbaum C."/>
            <person name="Birren B."/>
        </authorList>
    </citation>
    <scope>NUCLEOTIDE SEQUENCE [LARGE SCALE GENOMIC DNA]</scope>
    <source>
        <strain evidence="1 2">JP610</strain>
    </source>
</reference>
<name>A0A0L0FGC3_9EUKA</name>
<keyword evidence="2" id="KW-1185">Reference proteome</keyword>
<proteinExistence type="predicted"/>